<comment type="subcellular location">
    <subcellularLocation>
        <location evidence="2">Endoplasmic reticulum membrane</location>
        <topology evidence="2">Multi-pass membrane protein</topology>
    </subcellularLocation>
</comment>
<feature type="region of interest" description="Disordered" evidence="8">
    <location>
        <begin position="1"/>
        <end position="24"/>
    </location>
</feature>
<organism evidence="11 12">
    <name type="scientific">Trichoglossum hirsutum</name>
    <dbReference type="NCBI Taxonomy" id="265104"/>
    <lineage>
        <taxon>Eukaryota</taxon>
        <taxon>Fungi</taxon>
        <taxon>Dikarya</taxon>
        <taxon>Ascomycota</taxon>
        <taxon>Pezizomycotina</taxon>
        <taxon>Geoglossomycetes</taxon>
        <taxon>Geoglossales</taxon>
        <taxon>Geoglossaceae</taxon>
        <taxon>Trichoglossum</taxon>
    </lineage>
</organism>
<accession>A0A9P8LBE8</accession>
<dbReference type="Pfam" id="PF03151">
    <property type="entry name" value="TPT"/>
    <property type="match status" value="1"/>
</dbReference>
<gene>
    <name evidence="11" type="ORF">GP486_004399</name>
</gene>
<dbReference type="InterPro" id="IPR050186">
    <property type="entry name" value="TPT_transporter"/>
</dbReference>
<feature type="transmembrane region" description="Helical" evidence="9">
    <location>
        <begin position="180"/>
        <end position="202"/>
    </location>
</feature>
<evidence type="ECO:0000256" key="5">
    <source>
        <dbReference type="ARBA" id="ARBA00022692"/>
    </source>
</evidence>
<evidence type="ECO:0000256" key="6">
    <source>
        <dbReference type="ARBA" id="ARBA00022989"/>
    </source>
</evidence>
<evidence type="ECO:0000259" key="10">
    <source>
        <dbReference type="Pfam" id="PF03151"/>
    </source>
</evidence>
<evidence type="ECO:0000256" key="7">
    <source>
        <dbReference type="ARBA" id="ARBA00023136"/>
    </source>
</evidence>
<name>A0A9P8LBE8_9PEZI</name>
<evidence type="ECO:0000313" key="11">
    <source>
        <dbReference type="EMBL" id="KAH0558986.1"/>
    </source>
</evidence>
<proteinExistence type="inferred from homology"/>
<evidence type="ECO:0000256" key="2">
    <source>
        <dbReference type="ARBA" id="ARBA00004477"/>
    </source>
</evidence>
<sequence length="331" mass="36236">MGTEEKARLSQDESRSPQEPPLALPVVSPAAEKPAAQKPSLPAAVYVYGESNLLYHQRVLIRASHQATTPVAVLLVGWFIGGDSINLKLLFNVSFIVIGVVIASFGEIKFHLLGFLYQCGGIAFEATRLVLVQKLLNGSEYKMDPLVSLYYFAPICTVMNFLVCLVIEVPRVHLSDFLDLGLGVLLANALVAFSLNVSAVFLIGKTSSLVLTLCGVLKDVLLVFASILIWGTTITGLQIFGYAIALGGLIYYKLGGEKLKELLREKSMAWSEYGNRRPIARRILTFAAMCLTLFLLAVAFSETGYYDYVAAEVKEKPTVGYFRSFWGGNDS</sequence>
<keyword evidence="7 9" id="KW-0472">Membrane</keyword>
<comment type="similarity">
    <text evidence="3">Belongs to the TPT transporter family. SLC35D subfamily.</text>
</comment>
<reference evidence="11" key="1">
    <citation type="submission" date="2021-03" db="EMBL/GenBank/DDBJ databases">
        <title>Comparative genomics and phylogenomic investigation of the class Geoglossomycetes provide insights into ecological specialization and systematics.</title>
        <authorList>
            <person name="Melie T."/>
            <person name="Pirro S."/>
            <person name="Miller A.N."/>
            <person name="Quandt A."/>
        </authorList>
    </citation>
    <scope>NUCLEOTIDE SEQUENCE</scope>
    <source>
        <strain evidence="11">CAQ_001_2017</strain>
    </source>
</reference>
<evidence type="ECO:0000256" key="9">
    <source>
        <dbReference type="SAM" id="Phobius"/>
    </source>
</evidence>
<evidence type="ECO:0000256" key="4">
    <source>
        <dbReference type="ARBA" id="ARBA00011182"/>
    </source>
</evidence>
<feature type="transmembrane region" description="Helical" evidence="9">
    <location>
        <begin position="236"/>
        <end position="254"/>
    </location>
</feature>
<dbReference type="Proteomes" id="UP000750711">
    <property type="component" value="Unassembled WGS sequence"/>
</dbReference>
<evidence type="ECO:0000313" key="12">
    <source>
        <dbReference type="Proteomes" id="UP000750711"/>
    </source>
</evidence>
<comment type="caution">
    <text evidence="11">The sequence shown here is derived from an EMBL/GenBank/DDBJ whole genome shotgun (WGS) entry which is preliminary data.</text>
</comment>
<dbReference type="GO" id="GO:0005789">
    <property type="term" value="C:endoplasmic reticulum membrane"/>
    <property type="evidence" value="ECO:0007669"/>
    <property type="project" value="UniProtKB-SubCell"/>
</dbReference>
<feature type="transmembrane region" description="Helical" evidence="9">
    <location>
        <begin position="89"/>
        <end position="106"/>
    </location>
</feature>
<keyword evidence="6 9" id="KW-1133">Transmembrane helix</keyword>
<comment type="subunit">
    <text evidence="4">Homooligomer.</text>
</comment>
<dbReference type="PANTHER" id="PTHR11132">
    <property type="entry name" value="SOLUTE CARRIER FAMILY 35"/>
    <property type="match status" value="1"/>
</dbReference>
<feature type="transmembrane region" description="Helical" evidence="9">
    <location>
        <begin position="209"/>
        <end position="230"/>
    </location>
</feature>
<feature type="compositionally biased region" description="Basic and acidic residues" evidence="8">
    <location>
        <begin position="1"/>
        <end position="16"/>
    </location>
</feature>
<evidence type="ECO:0000256" key="8">
    <source>
        <dbReference type="SAM" id="MobiDB-lite"/>
    </source>
</evidence>
<feature type="domain" description="Sugar phosphate transporter" evidence="10">
    <location>
        <begin position="67"/>
        <end position="252"/>
    </location>
</feature>
<feature type="transmembrane region" description="Helical" evidence="9">
    <location>
        <begin position="112"/>
        <end position="136"/>
    </location>
</feature>
<dbReference type="AlphaFoldDB" id="A0A9P8LBE8"/>
<keyword evidence="12" id="KW-1185">Reference proteome</keyword>
<feature type="transmembrane region" description="Helical" evidence="9">
    <location>
        <begin position="283"/>
        <end position="300"/>
    </location>
</feature>
<protein>
    <recommendedName>
        <fullName evidence="10">Sugar phosphate transporter domain-containing protein</fullName>
    </recommendedName>
</protein>
<keyword evidence="5 9" id="KW-0812">Transmembrane</keyword>
<feature type="transmembrane region" description="Helical" evidence="9">
    <location>
        <begin position="148"/>
        <end position="168"/>
    </location>
</feature>
<evidence type="ECO:0000256" key="3">
    <source>
        <dbReference type="ARBA" id="ARBA00010425"/>
    </source>
</evidence>
<dbReference type="InterPro" id="IPR004853">
    <property type="entry name" value="Sugar_P_trans_dom"/>
</dbReference>
<dbReference type="EMBL" id="JAGHQM010000687">
    <property type="protein sequence ID" value="KAH0558986.1"/>
    <property type="molecule type" value="Genomic_DNA"/>
</dbReference>
<comment type="function">
    <text evidence="1">Involved in the import of GDP-mannose from the cytoplasm into the Golgi lumen.</text>
</comment>
<evidence type="ECO:0000256" key="1">
    <source>
        <dbReference type="ARBA" id="ARBA00003420"/>
    </source>
</evidence>